<evidence type="ECO:0000259" key="8">
    <source>
        <dbReference type="Pfam" id="PF01694"/>
    </source>
</evidence>
<dbReference type="SUPFAM" id="SSF144091">
    <property type="entry name" value="Rhomboid-like"/>
    <property type="match status" value="1"/>
</dbReference>
<feature type="transmembrane region" description="Helical" evidence="7">
    <location>
        <begin position="274"/>
        <end position="293"/>
    </location>
</feature>
<feature type="domain" description="Peptidase S54 rhomboid" evidence="8">
    <location>
        <begin position="146"/>
        <end position="294"/>
    </location>
</feature>
<feature type="transmembrane region" description="Helical" evidence="7">
    <location>
        <begin position="168"/>
        <end position="196"/>
    </location>
</feature>
<dbReference type="Pfam" id="PF01694">
    <property type="entry name" value="Rhomboid"/>
    <property type="match status" value="1"/>
</dbReference>
<evidence type="ECO:0000256" key="6">
    <source>
        <dbReference type="ARBA" id="ARBA00023136"/>
    </source>
</evidence>
<dbReference type="GO" id="GO:0006508">
    <property type="term" value="P:proteolysis"/>
    <property type="evidence" value="ECO:0007669"/>
    <property type="project" value="UniProtKB-KW"/>
</dbReference>
<dbReference type="PANTHER" id="PTHR43731">
    <property type="entry name" value="RHOMBOID PROTEASE"/>
    <property type="match status" value="1"/>
</dbReference>
<evidence type="ECO:0000256" key="3">
    <source>
        <dbReference type="ARBA" id="ARBA00022692"/>
    </source>
</evidence>
<accession>A0ABU6JZC9</accession>
<keyword evidence="3 7" id="KW-0812">Transmembrane</keyword>
<proteinExistence type="inferred from homology"/>
<dbReference type="Proteomes" id="UP001331561">
    <property type="component" value="Unassembled WGS sequence"/>
</dbReference>
<comment type="similarity">
    <text evidence="2">Belongs to the peptidase S54 family.</text>
</comment>
<evidence type="ECO:0000256" key="2">
    <source>
        <dbReference type="ARBA" id="ARBA00009045"/>
    </source>
</evidence>
<dbReference type="InterPro" id="IPR022764">
    <property type="entry name" value="Peptidase_S54_rhomboid_dom"/>
</dbReference>
<comment type="caution">
    <text evidence="9">The sequence shown here is derived from an EMBL/GenBank/DDBJ whole genome shotgun (WGS) entry which is preliminary data.</text>
</comment>
<dbReference type="EC" id="3.4.21.-" evidence="9"/>
<keyword evidence="9" id="KW-0645">Protease</keyword>
<evidence type="ECO:0000313" key="9">
    <source>
        <dbReference type="EMBL" id="MEC5384636.1"/>
    </source>
</evidence>
<evidence type="ECO:0000256" key="7">
    <source>
        <dbReference type="SAM" id="Phobius"/>
    </source>
</evidence>
<keyword evidence="6 7" id="KW-0472">Membrane</keyword>
<feature type="transmembrane region" description="Helical" evidence="7">
    <location>
        <begin position="13"/>
        <end position="33"/>
    </location>
</feature>
<dbReference type="EMBL" id="JAYXHS010000001">
    <property type="protein sequence ID" value="MEC5384636.1"/>
    <property type="molecule type" value="Genomic_DNA"/>
</dbReference>
<dbReference type="InterPro" id="IPR050925">
    <property type="entry name" value="Rhomboid_protease_S54"/>
</dbReference>
<protein>
    <submittedName>
        <fullName evidence="9">Rhomboid family intramembrane serine protease</fullName>
        <ecNumber evidence="9">3.4.21.-</ecNumber>
    </submittedName>
</protein>
<dbReference type="RefSeq" id="WP_327597608.1">
    <property type="nucleotide sequence ID" value="NZ_JAYXHS010000001.1"/>
</dbReference>
<keyword evidence="5 7" id="KW-1133">Transmembrane helix</keyword>
<evidence type="ECO:0000256" key="1">
    <source>
        <dbReference type="ARBA" id="ARBA00004141"/>
    </source>
</evidence>
<name>A0ABU6JZC9_9RHOO</name>
<organism evidence="9 10">
    <name type="scientific">Uliginosibacterium silvisoli</name>
    <dbReference type="NCBI Taxonomy" id="3114758"/>
    <lineage>
        <taxon>Bacteria</taxon>
        <taxon>Pseudomonadati</taxon>
        <taxon>Pseudomonadota</taxon>
        <taxon>Betaproteobacteria</taxon>
        <taxon>Rhodocyclales</taxon>
        <taxon>Zoogloeaceae</taxon>
        <taxon>Uliginosibacterium</taxon>
    </lineage>
</organism>
<feature type="transmembrane region" description="Helical" evidence="7">
    <location>
        <begin position="208"/>
        <end position="229"/>
    </location>
</feature>
<evidence type="ECO:0000313" key="10">
    <source>
        <dbReference type="Proteomes" id="UP001331561"/>
    </source>
</evidence>
<dbReference type="GO" id="GO:0008233">
    <property type="term" value="F:peptidase activity"/>
    <property type="evidence" value="ECO:0007669"/>
    <property type="project" value="UniProtKB-KW"/>
</dbReference>
<dbReference type="Gene3D" id="1.20.1540.10">
    <property type="entry name" value="Rhomboid-like"/>
    <property type="match status" value="1"/>
</dbReference>
<dbReference type="InterPro" id="IPR035952">
    <property type="entry name" value="Rhomboid-like_sf"/>
</dbReference>
<gene>
    <name evidence="9" type="ORF">VVD49_02820</name>
</gene>
<evidence type="ECO:0000256" key="4">
    <source>
        <dbReference type="ARBA" id="ARBA00022801"/>
    </source>
</evidence>
<dbReference type="PANTHER" id="PTHR43731:SF14">
    <property type="entry name" value="PRESENILIN-ASSOCIATED RHOMBOID-LIKE PROTEIN, MITOCHONDRIAL"/>
    <property type="match status" value="1"/>
</dbReference>
<feature type="transmembrane region" description="Helical" evidence="7">
    <location>
        <begin position="236"/>
        <end position="259"/>
    </location>
</feature>
<sequence>MVLMPYLHGITRAHFPFGVCLLVLINCFVFFGLQSGDKARYAAEIEQYSKGPLPRIELPLYETWLRSQKEQQDADSIRDLAAAGEVGPAVQHMENNEAFMQKLHAGEIVTERHPDYRLWQQARSNHEAALAKVFTNRYHYDPEHPSWLTALTHQFLHGDLDHIFGNMLVLILIAPAVEALIGTFLFLGIYLCAGFAALGMHLLLNHDAAGLLGASGAIAGAMGAFATLLGRQKIPFFYSIVVYFDVIRAPALLALPIWIANELVQLFWLGNGHVAYGAHFGGLLMGALLAWPLRGRAARRLAQVAAGQSDSSSESTVVSGALARARRQMAAMSYDEARKSYAQVAQEAQGDPAVLQECLNVTALAPASEAYHITVAQILRMPGHKNETHALVLDTFRNYLQKAQPVPRIRVSTLVMLCERFMRQRNLPELERCVRLLHATAPRDPRSSEAARRSADFLANAGERGRAIELNALFVGR</sequence>
<keyword evidence="10" id="KW-1185">Reference proteome</keyword>
<evidence type="ECO:0000256" key="5">
    <source>
        <dbReference type="ARBA" id="ARBA00022989"/>
    </source>
</evidence>
<reference evidence="9 10" key="1">
    <citation type="submission" date="2024-01" db="EMBL/GenBank/DDBJ databases">
        <title>Uliginosibacterium soil sp. nov.</title>
        <authorList>
            <person name="Lv Y."/>
        </authorList>
    </citation>
    <scope>NUCLEOTIDE SEQUENCE [LARGE SCALE GENOMIC DNA]</scope>
    <source>
        <strain evidence="9 10">H3</strain>
    </source>
</reference>
<comment type="subcellular location">
    <subcellularLocation>
        <location evidence="1">Membrane</location>
        <topology evidence="1">Multi-pass membrane protein</topology>
    </subcellularLocation>
</comment>
<keyword evidence="4 9" id="KW-0378">Hydrolase</keyword>